<dbReference type="AlphaFoldDB" id="A0A3S9HQI2"/>
<evidence type="ECO:0000259" key="2">
    <source>
        <dbReference type="Pfam" id="PF12697"/>
    </source>
</evidence>
<name>A0A3S9HQI2_9BURK</name>
<evidence type="ECO:0000256" key="1">
    <source>
        <dbReference type="ARBA" id="ARBA00022801"/>
    </source>
</evidence>
<sequence length="269" mass="29431">MSYKEWGDPANSKVLICVHGITRVADDFDVLAPAMADEYRVICPDVVGRGQSGGLRNPLHYQIPQYVSDMVTLLARVNAETLDWFGTSMGGLIGMGLASLPDTPIRKLVLNDVGPSLNVEAIARIGEYIGQDVRFASFDEAAAYIRSISLSFGPHSEQQWNKLASDVLKQNAQGQWIRHYDLGLAIPVKNTTPELAAAAQTMLWQAYDAIRCPTLLVRGSESDLLTAEAAQQMTQRGPRPQLIELPGVGHAPTFVQDDQIAVAREFLLN</sequence>
<reference evidence="3 4" key="1">
    <citation type="journal article" date="2011" name="Int. J. Syst. Evol. Microbiol.">
        <title>Description of Undibacterium oligocarboniphilum sp. nov., isolated from purified water, and Undibacterium pigrum strain CCUG 49012 as the type strain of Undibacterium parvum sp. nov., and emended descriptions of the genus Undibacterium and the species Undibacterium pigrum.</title>
        <authorList>
            <person name="Eder W."/>
            <person name="Wanner G."/>
            <person name="Ludwig W."/>
            <person name="Busse H.J."/>
            <person name="Ziemke-Kageler F."/>
            <person name="Lang E."/>
        </authorList>
    </citation>
    <scope>NUCLEOTIDE SEQUENCE [LARGE SCALE GENOMIC DNA]</scope>
    <source>
        <strain evidence="3 4">DSM 23061</strain>
    </source>
</reference>
<keyword evidence="4" id="KW-1185">Reference proteome</keyword>
<dbReference type="OrthoDB" id="8543939at2"/>
<evidence type="ECO:0000313" key="3">
    <source>
        <dbReference type="EMBL" id="AZP14345.1"/>
    </source>
</evidence>
<dbReference type="InterPro" id="IPR029058">
    <property type="entry name" value="AB_hydrolase_fold"/>
</dbReference>
<dbReference type="KEGG" id="upv:EJN92_01525"/>
<dbReference type="GO" id="GO:0016787">
    <property type="term" value="F:hydrolase activity"/>
    <property type="evidence" value="ECO:0007669"/>
    <property type="project" value="UniProtKB-KW"/>
</dbReference>
<dbReference type="EMBL" id="CP034464">
    <property type="protein sequence ID" value="AZP14345.1"/>
    <property type="molecule type" value="Genomic_DNA"/>
</dbReference>
<protein>
    <submittedName>
        <fullName evidence="3">Alpha/beta hydrolase</fullName>
    </submittedName>
</protein>
<dbReference type="PANTHER" id="PTHR43798:SF31">
    <property type="entry name" value="AB HYDROLASE SUPERFAMILY PROTEIN YCLE"/>
    <property type="match status" value="1"/>
</dbReference>
<dbReference type="Proteomes" id="UP000275663">
    <property type="component" value="Chromosome"/>
</dbReference>
<feature type="domain" description="AB hydrolase-1" evidence="2">
    <location>
        <begin position="15"/>
        <end position="260"/>
    </location>
</feature>
<dbReference type="Pfam" id="PF12697">
    <property type="entry name" value="Abhydrolase_6"/>
    <property type="match status" value="1"/>
</dbReference>
<dbReference type="PANTHER" id="PTHR43798">
    <property type="entry name" value="MONOACYLGLYCEROL LIPASE"/>
    <property type="match status" value="1"/>
</dbReference>
<gene>
    <name evidence="3" type="ORF">EJN92_01525</name>
</gene>
<keyword evidence="1 3" id="KW-0378">Hydrolase</keyword>
<dbReference type="InterPro" id="IPR050266">
    <property type="entry name" value="AB_hydrolase_sf"/>
</dbReference>
<evidence type="ECO:0000313" key="4">
    <source>
        <dbReference type="Proteomes" id="UP000275663"/>
    </source>
</evidence>
<dbReference type="SUPFAM" id="SSF53474">
    <property type="entry name" value="alpha/beta-Hydrolases"/>
    <property type="match status" value="1"/>
</dbReference>
<dbReference type="GO" id="GO:0016020">
    <property type="term" value="C:membrane"/>
    <property type="evidence" value="ECO:0007669"/>
    <property type="project" value="TreeGrafter"/>
</dbReference>
<proteinExistence type="predicted"/>
<dbReference type="Gene3D" id="3.40.50.1820">
    <property type="entry name" value="alpha/beta hydrolase"/>
    <property type="match status" value="1"/>
</dbReference>
<organism evidence="3 4">
    <name type="scientific">Undibacterium parvum</name>
    <dbReference type="NCBI Taxonomy" id="401471"/>
    <lineage>
        <taxon>Bacteria</taxon>
        <taxon>Pseudomonadati</taxon>
        <taxon>Pseudomonadota</taxon>
        <taxon>Betaproteobacteria</taxon>
        <taxon>Burkholderiales</taxon>
        <taxon>Oxalobacteraceae</taxon>
        <taxon>Undibacterium</taxon>
    </lineage>
</organism>
<dbReference type="PRINTS" id="PR00111">
    <property type="entry name" value="ABHYDROLASE"/>
</dbReference>
<accession>A0A3S9HQI2</accession>
<dbReference type="InterPro" id="IPR000073">
    <property type="entry name" value="AB_hydrolase_1"/>
</dbReference>